<keyword evidence="2" id="KW-1185">Reference proteome</keyword>
<dbReference type="Proteomes" id="UP001302812">
    <property type="component" value="Unassembled WGS sequence"/>
</dbReference>
<gene>
    <name evidence="1" type="ORF">N656DRAFT_401477</name>
</gene>
<reference evidence="1" key="1">
    <citation type="journal article" date="2023" name="Mol. Phylogenet. Evol.">
        <title>Genome-scale phylogeny and comparative genomics of the fungal order Sordariales.</title>
        <authorList>
            <person name="Hensen N."/>
            <person name="Bonometti L."/>
            <person name="Westerberg I."/>
            <person name="Brannstrom I.O."/>
            <person name="Guillou S."/>
            <person name="Cros-Aarteil S."/>
            <person name="Calhoun S."/>
            <person name="Haridas S."/>
            <person name="Kuo A."/>
            <person name="Mondo S."/>
            <person name="Pangilinan J."/>
            <person name="Riley R."/>
            <person name="LaButti K."/>
            <person name="Andreopoulos B."/>
            <person name="Lipzen A."/>
            <person name="Chen C."/>
            <person name="Yan M."/>
            <person name="Daum C."/>
            <person name="Ng V."/>
            <person name="Clum A."/>
            <person name="Steindorff A."/>
            <person name="Ohm R.A."/>
            <person name="Martin F."/>
            <person name="Silar P."/>
            <person name="Natvig D.O."/>
            <person name="Lalanne C."/>
            <person name="Gautier V."/>
            <person name="Ament-Velasquez S.L."/>
            <person name="Kruys A."/>
            <person name="Hutchinson M.I."/>
            <person name="Powell A.J."/>
            <person name="Barry K."/>
            <person name="Miller A.N."/>
            <person name="Grigoriev I.V."/>
            <person name="Debuchy R."/>
            <person name="Gladieux P."/>
            <person name="Hiltunen Thoren M."/>
            <person name="Johannesson H."/>
        </authorList>
    </citation>
    <scope>NUCLEOTIDE SEQUENCE</scope>
    <source>
        <strain evidence="1">CBS 508.74</strain>
    </source>
</reference>
<protein>
    <submittedName>
        <fullName evidence="1">Uncharacterized protein</fullName>
    </submittedName>
</protein>
<dbReference type="GeneID" id="89933657"/>
<dbReference type="AlphaFoldDB" id="A0AAN6TK46"/>
<name>A0AAN6TK46_9PEZI</name>
<organism evidence="1 2">
    <name type="scientific">Canariomyces notabilis</name>
    <dbReference type="NCBI Taxonomy" id="2074819"/>
    <lineage>
        <taxon>Eukaryota</taxon>
        <taxon>Fungi</taxon>
        <taxon>Dikarya</taxon>
        <taxon>Ascomycota</taxon>
        <taxon>Pezizomycotina</taxon>
        <taxon>Sordariomycetes</taxon>
        <taxon>Sordariomycetidae</taxon>
        <taxon>Sordariales</taxon>
        <taxon>Chaetomiaceae</taxon>
        <taxon>Canariomyces</taxon>
    </lineage>
</organism>
<reference evidence="1" key="2">
    <citation type="submission" date="2023-05" db="EMBL/GenBank/DDBJ databases">
        <authorList>
            <consortium name="Lawrence Berkeley National Laboratory"/>
            <person name="Steindorff A."/>
            <person name="Hensen N."/>
            <person name="Bonometti L."/>
            <person name="Westerberg I."/>
            <person name="Brannstrom I.O."/>
            <person name="Guillou S."/>
            <person name="Cros-Aarteil S."/>
            <person name="Calhoun S."/>
            <person name="Haridas S."/>
            <person name="Kuo A."/>
            <person name="Mondo S."/>
            <person name="Pangilinan J."/>
            <person name="Riley R."/>
            <person name="Labutti K."/>
            <person name="Andreopoulos B."/>
            <person name="Lipzen A."/>
            <person name="Chen C."/>
            <person name="Yanf M."/>
            <person name="Daum C."/>
            <person name="Ng V."/>
            <person name="Clum A."/>
            <person name="Ohm R."/>
            <person name="Martin F."/>
            <person name="Silar P."/>
            <person name="Natvig D."/>
            <person name="Lalanne C."/>
            <person name="Gautier V."/>
            <person name="Ament-Velasquez S.L."/>
            <person name="Kruys A."/>
            <person name="Hutchinson M.I."/>
            <person name="Powell A.J."/>
            <person name="Barry K."/>
            <person name="Miller A.N."/>
            <person name="Grigoriev I.V."/>
            <person name="Debuchy R."/>
            <person name="Gladieux P."/>
            <person name="Thoren M.H."/>
            <person name="Johannesson H."/>
        </authorList>
    </citation>
    <scope>NUCLEOTIDE SEQUENCE</scope>
    <source>
        <strain evidence="1">CBS 508.74</strain>
    </source>
</reference>
<accession>A0AAN6TK46</accession>
<dbReference type="EMBL" id="MU853334">
    <property type="protein sequence ID" value="KAK4115796.1"/>
    <property type="molecule type" value="Genomic_DNA"/>
</dbReference>
<comment type="caution">
    <text evidence="1">The sequence shown here is derived from an EMBL/GenBank/DDBJ whole genome shotgun (WGS) entry which is preliminary data.</text>
</comment>
<dbReference type="RefSeq" id="XP_064673366.1">
    <property type="nucleotide sequence ID" value="XM_064809533.1"/>
</dbReference>
<sequence length="113" mass="12534">MLGALSIRIHCELGSELPSGCLAGDCICVSASLYCTVLRRAVKALACCLSSRSAPISGPYCRACARLVAALLSWLLYWSAYIRGVNVQYRDLHRIPRHACMPCFLRWPFSRIL</sequence>
<evidence type="ECO:0000313" key="1">
    <source>
        <dbReference type="EMBL" id="KAK4115796.1"/>
    </source>
</evidence>
<proteinExistence type="predicted"/>
<evidence type="ECO:0000313" key="2">
    <source>
        <dbReference type="Proteomes" id="UP001302812"/>
    </source>
</evidence>